<dbReference type="AlphaFoldDB" id="A0AAD2LP85"/>
<protein>
    <submittedName>
        <fullName evidence="1">DUF2972 domain-containing protein</fullName>
    </submittedName>
</protein>
<organism evidence="1 2">
    <name type="scientific">Campylobacter jejuni</name>
    <dbReference type="NCBI Taxonomy" id="197"/>
    <lineage>
        <taxon>Bacteria</taxon>
        <taxon>Pseudomonadati</taxon>
        <taxon>Campylobacterota</taxon>
        <taxon>Epsilonproteobacteria</taxon>
        <taxon>Campylobacterales</taxon>
        <taxon>Campylobacteraceae</taxon>
        <taxon>Campylobacter</taxon>
    </lineage>
</organism>
<name>A0AAD2LP85_CAMJU</name>
<sequence>MGNSGFHNIMRKVGLKAIFPFECFDGYECYVNIFRRILENKHLKLYIGLINYMLSNGEKFHALIYPGKQISINLVRDPIGILRNSVTLVLKGDNYLDIVPFKMIKAENIFKNRIAYYENSPLPNFEIIKVVISSYLKPFHDSFLKSQLINIEQSHILDMSEIIGEKTFDTMKYLSTLLKFPKPEDKDKHFFKEIFITYRYLLPIHLEMKDYLKSPKSIIIIFLNIEYDSLYENYEKINNIFLFENSKYSLFISKEHYIYLKSYL</sequence>
<dbReference type="EMBL" id="AACQYW010000052">
    <property type="protein sequence ID" value="EAL7595713.1"/>
    <property type="molecule type" value="Genomic_DNA"/>
</dbReference>
<gene>
    <name evidence="1" type="ORF">DVI03_09025</name>
</gene>
<comment type="caution">
    <text evidence="1">The sequence shown here is derived from an EMBL/GenBank/DDBJ whole genome shotgun (WGS) entry which is preliminary data.</text>
</comment>
<feature type="non-terminal residue" evidence="1">
    <location>
        <position position="264"/>
    </location>
</feature>
<proteinExistence type="predicted"/>
<dbReference type="Pfam" id="PF11186">
    <property type="entry name" value="DUF2972"/>
    <property type="match status" value="1"/>
</dbReference>
<evidence type="ECO:0000313" key="2">
    <source>
        <dbReference type="Proteomes" id="UP000343544"/>
    </source>
</evidence>
<dbReference type="InterPro" id="IPR021353">
    <property type="entry name" value="DUF2972"/>
</dbReference>
<reference evidence="1 2" key="1">
    <citation type="submission" date="2018-07" db="EMBL/GenBank/DDBJ databases">
        <authorList>
            <consortium name="PulseNet: The National Subtyping Network for Foodborne Disease Surveillance"/>
            <person name="Tarr C.L."/>
            <person name="Trees E."/>
            <person name="Katz L.S."/>
            <person name="Carleton-Romer H.A."/>
            <person name="Stroika S."/>
            <person name="Kucerova Z."/>
            <person name="Roache K.F."/>
            <person name="Sabol A.L."/>
            <person name="Besser J."/>
            <person name="Gerner-Smidt P."/>
        </authorList>
    </citation>
    <scope>NUCLEOTIDE SEQUENCE [LARGE SCALE GENOMIC DNA]</scope>
    <source>
        <strain evidence="1 2">PNUSAC005307</strain>
    </source>
</reference>
<accession>A0AAD2LP85</accession>
<evidence type="ECO:0000313" key="1">
    <source>
        <dbReference type="EMBL" id="EAL7595713.1"/>
    </source>
</evidence>
<dbReference type="Proteomes" id="UP000343544">
    <property type="component" value="Unassembled WGS sequence"/>
</dbReference>